<gene>
    <name evidence="1" type="ORF">HPB50_006840</name>
</gene>
<reference evidence="1" key="1">
    <citation type="submission" date="2020-05" db="EMBL/GenBank/DDBJ databases">
        <title>Large-scale comparative analyses of tick genomes elucidate their genetic diversity and vector capacities.</title>
        <authorList>
            <person name="Jia N."/>
            <person name="Wang J."/>
            <person name="Shi W."/>
            <person name="Du L."/>
            <person name="Sun Y."/>
            <person name="Zhan W."/>
            <person name="Jiang J."/>
            <person name="Wang Q."/>
            <person name="Zhang B."/>
            <person name="Ji P."/>
            <person name="Sakyi L.B."/>
            <person name="Cui X."/>
            <person name="Yuan T."/>
            <person name="Jiang B."/>
            <person name="Yang W."/>
            <person name="Lam T.T.-Y."/>
            <person name="Chang Q."/>
            <person name="Ding S."/>
            <person name="Wang X."/>
            <person name="Zhu J."/>
            <person name="Ruan X."/>
            <person name="Zhao L."/>
            <person name="Wei J."/>
            <person name="Que T."/>
            <person name="Du C."/>
            <person name="Cheng J."/>
            <person name="Dai P."/>
            <person name="Han X."/>
            <person name="Huang E."/>
            <person name="Gao Y."/>
            <person name="Liu J."/>
            <person name="Shao H."/>
            <person name="Ye R."/>
            <person name="Li L."/>
            <person name="Wei W."/>
            <person name="Wang X."/>
            <person name="Wang C."/>
            <person name="Yang T."/>
            <person name="Huo Q."/>
            <person name="Li W."/>
            <person name="Guo W."/>
            <person name="Chen H."/>
            <person name="Zhou L."/>
            <person name="Ni X."/>
            <person name="Tian J."/>
            <person name="Zhou Y."/>
            <person name="Sheng Y."/>
            <person name="Liu T."/>
            <person name="Pan Y."/>
            <person name="Xia L."/>
            <person name="Li J."/>
            <person name="Zhao F."/>
            <person name="Cao W."/>
        </authorList>
    </citation>
    <scope>NUCLEOTIDE SEQUENCE</scope>
    <source>
        <strain evidence="1">Hyas-2018</strain>
    </source>
</reference>
<dbReference type="EMBL" id="CM023489">
    <property type="protein sequence ID" value="KAH6921934.1"/>
    <property type="molecule type" value="Genomic_DNA"/>
</dbReference>
<proteinExistence type="predicted"/>
<protein>
    <submittedName>
        <fullName evidence="1">Uncharacterized protein</fullName>
    </submittedName>
</protein>
<accession>A0ACB7RKL0</accession>
<name>A0ACB7RKL0_HYAAI</name>
<keyword evidence="2" id="KW-1185">Reference proteome</keyword>
<comment type="caution">
    <text evidence="1">The sequence shown here is derived from an EMBL/GenBank/DDBJ whole genome shotgun (WGS) entry which is preliminary data.</text>
</comment>
<evidence type="ECO:0000313" key="1">
    <source>
        <dbReference type="EMBL" id="KAH6921934.1"/>
    </source>
</evidence>
<sequence length="323" mass="35026">MAESTQEMQALLDICQSEITRLGLCFNVKKTTLLRLAGECTKDRGSCDSGRCRSEQLEYKYLGVKLSSSTDMYSLHEVKTREVGLRAQCILWRRCLWGCKRYLMVHDLWKLVHVLGLTFANAVVTISAATREWLERRQREVGSIALGCHGMVANEAVQGDIGWSSFEARAPTRYKGNGLNITIISAHCGAVQVKGTAAPRGGFRAKGHGVRLCGHVPVAPRAGRAAAARPALAAARLIFASLHIVAHVGCRILLRRSPLLRGNDSGAMVASGAKGAPQRIGRHSVLAEAAQEFLLRSCKKHCTAGASEFPSVYFPTMLAAVSN</sequence>
<dbReference type="Proteomes" id="UP000821845">
    <property type="component" value="Chromosome 9"/>
</dbReference>
<evidence type="ECO:0000313" key="2">
    <source>
        <dbReference type="Proteomes" id="UP000821845"/>
    </source>
</evidence>
<organism evidence="1 2">
    <name type="scientific">Hyalomma asiaticum</name>
    <name type="common">Tick</name>
    <dbReference type="NCBI Taxonomy" id="266040"/>
    <lineage>
        <taxon>Eukaryota</taxon>
        <taxon>Metazoa</taxon>
        <taxon>Ecdysozoa</taxon>
        <taxon>Arthropoda</taxon>
        <taxon>Chelicerata</taxon>
        <taxon>Arachnida</taxon>
        <taxon>Acari</taxon>
        <taxon>Parasitiformes</taxon>
        <taxon>Ixodida</taxon>
        <taxon>Ixodoidea</taxon>
        <taxon>Ixodidae</taxon>
        <taxon>Hyalomminae</taxon>
        <taxon>Hyalomma</taxon>
    </lineage>
</organism>